<dbReference type="Proteomes" id="UP000501600">
    <property type="component" value="Chromosome"/>
</dbReference>
<accession>A0A6H2DNV3</accession>
<dbReference type="AlphaFoldDB" id="A0A6H2DNV3"/>
<keyword evidence="1" id="KW-0732">Signal</keyword>
<proteinExistence type="predicted"/>
<keyword evidence="3" id="KW-1185">Reference proteome</keyword>
<gene>
    <name evidence="2" type="ORF">HF685_14555</name>
</gene>
<evidence type="ECO:0000313" key="2">
    <source>
        <dbReference type="EMBL" id="QJB70339.1"/>
    </source>
</evidence>
<feature type="chain" id="PRO_5026017040" description="DUF4136 domain-containing protein" evidence="1">
    <location>
        <begin position="20"/>
        <end position="182"/>
    </location>
</feature>
<evidence type="ECO:0000313" key="3">
    <source>
        <dbReference type="Proteomes" id="UP000501600"/>
    </source>
</evidence>
<feature type="signal peptide" evidence="1">
    <location>
        <begin position="1"/>
        <end position="19"/>
    </location>
</feature>
<protein>
    <recommendedName>
        <fullName evidence="4">DUF4136 domain-containing protein</fullName>
    </recommendedName>
</protein>
<reference evidence="2 3" key="1">
    <citation type="submission" date="2020-04" db="EMBL/GenBank/DDBJ databases">
        <title>Genome sequence for Sphingorhabdus sp. strain M1.</title>
        <authorList>
            <person name="Park S.-J."/>
        </authorList>
    </citation>
    <scope>NUCLEOTIDE SEQUENCE [LARGE SCALE GENOMIC DNA]</scope>
    <source>
        <strain evidence="2 3">JK6</strain>
    </source>
</reference>
<evidence type="ECO:0008006" key="4">
    <source>
        <dbReference type="Google" id="ProtNLM"/>
    </source>
</evidence>
<sequence>MTRLSFFLPLCLVTLSACAGPIETRIETRASASGSVPKQFMFSENLEQNNQTYSLAKSLVSQKLLNEGYSEAKVASLLVQIALADRPASIAISTGEQPGKTLVGPKKNKPLQSCLDQEHRFSVDIFNQIDGSIFYSGKAAEYHCKGTMDTSLPHLVDAALSDLGANNGLEPKSSTRSRTGVE</sequence>
<dbReference type="PROSITE" id="PS51257">
    <property type="entry name" value="PROKAR_LIPOPROTEIN"/>
    <property type="match status" value="1"/>
</dbReference>
<dbReference type="EMBL" id="CP051217">
    <property type="protein sequence ID" value="QJB70339.1"/>
    <property type="molecule type" value="Genomic_DNA"/>
</dbReference>
<dbReference type="KEGG" id="phao:HF685_14555"/>
<name>A0A6H2DNV3_9SPHN</name>
<dbReference type="RefSeq" id="WP_168820605.1">
    <property type="nucleotide sequence ID" value="NZ_CP051217.1"/>
</dbReference>
<organism evidence="2 3">
    <name type="scientific">Parasphingorhabdus halotolerans</name>
    <dbReference type="NCBI Taxonomy" id="2725558"/>
    <lineage>
        <taxon>Bacteria</taxon>
        <taxon>Pseudomonadati</taxon>
        <taxon>Pseudomonadota</taxon>
        <taxon>Alphaproteobacteria</taxon>
        <taxon>Sphingomonadales</taxon>
        <taxon>Sphingomonadaceae</taxon>
        <taxon>Parasphingorhabdus</taxon>
    </lineage>
</organism>
<evidence type="ECO:0000256" key="1">
    <source>
        <dbReference type="SAM" id="SignalP"/>
    </source>
</evidence>